<reference evidence="3" key="1">
    <citation type="submission" date="2021-04" db="EMBL/GenBank/DDBJ databases">
        <authorList>
            <consortium name="Wellcome Sanger Institute Data Sharing"/>
        </authorList>
    </citation>
    <scope>NUCLEOTIDE SEQUENCE [LARGE SCALE GENOMIC DNA]</scope>
</reference>
<evidence type="ECO:0000259" key="2">
    <source>
        <dbReference type="PROSITE" id="PS50824"/>
    </source>
</evidence>
<dbReference type="SUPFAM" id="SSF47986">
    <property type="entry name" value="DEATH domain"/>
    <property type="match status" value="1"/>
</dbReference>
<dbReference type="Pfam" id="PF02758">
    <property type="entry name" value="PYRIN"/>
    <property type="match status" value="1"/>
</dbReference>
<accession>A0A671TXW0</accession>
<feature type="domain" description="Pyrin" evidence="2">
    <location>
        <begin position="1"/>
        <end position="60"/>
    </location>
</feature>
<dbReference type="FunCoup" id="A0A671TXW0">
    <property type="interactions" value="26"/>
</dbReference>
<evidence type="ECO:0000313" key="4">
    <source>
        <dbReference type="Proteomes" id="UP000472265"/>
    </source>
</evidence>
<protein>
    <recommendedName>
        <fullName evidence="2">Pyrin domain-containing protein</fullName>
    </recommendedName>
</protein>
<dbReference type="Ensembl" id="ENSSAUT00010006732.1">
    <property type="protein sequence ID" value="ENSSAUP00010006246.1"/>
    <property type="gene ID" value="ENSSAUG00010003177.1"/>
</dbReference>
<evidence type="ECO:0000313" key="3">
    <source>
        <dbReference type="Ensembl" id="ENSSAUP00010006246.1"/>
    </source>
</evidence>
<dbReference type="InParanoid" id="A0A671TXW0"/>
<evidence type="ECO:0000256" key="1">
    <source>
        <dbReference type="SAM" id="MobiDB-lite"/>
    </source>
</evidence>
<dbReference type="InterPro" id="IPR004020">
    <property type="entry name" value="DAPIN"/>
</dbReference>
<dbReference type="Proteomes" id="UP000472265">
    <property type="component" value="Chromosome 22"/>
</dbReference>
<proteinExistence type="predicted"/>
<dbReference type="CDD" id="cd08321">
    <property type="entry name" value="Pyrin_ASC-like"/>
    <property type="match status" value="1"/>
</dbReference>
<organism evidence="3 4">
    <name type="scientific">Sparus aurata</name>
    <name type="common">Gilthead sea bream</name>
    <dbReference type="NCBI Taxonomy" id="8175"/>
    <lineage>
        <taxon>Eukaryota</taxon>
        <taxon>Metazoa</taxon>
        <taxon>Chordata</taxon>
        <taxon>Craniata</taxon>
        <taxon>Vertebrata</taxon>
        <taxon>Euteleostomi</taxon>
        <taxon>Actinopterygii</taxon>
        <taxon>Neopterygii</taxon>
        <taxon>Teleostei</taxon>
        <taxon>Neoteleostei</taxon>
        <taxon>Acanthomorphata</taxon>
        <taxon>Eupercaria</taxon>
        <taxon>Spariformes</taxon>
        <taxon>Sparidae</taxon>
        <taxon>Sparus</taxon>
    </lineage>
</organism>
<dbReference type="OMA" id="DEMCHAY"/>
<sequence>MATPKQVLFGTLEDLGKDDFKHFKWLLQQEEIVEGFPAIPKCRLEKANRMDTVDQMVQTYSMNAIKVTRMVLGEMKQNDLLEKLSNTISEPTENNKSRKFKTSPRDLH</sequence>
<dbReference type="InterPro" id="IPR011029">
    <property type="entry name" value="DEATH-like_dom_sf"/>
</dbReference>
<keyword evidence="4" id="KW-1185">Reference proteome</keyword>
<name>A0A671TXW0_SPAAU</name>
<dbReference type="AlphaFoldDB" id="A0A671TXW0"/>
<reference evidence="3" key="3">
    <citation type="submission" date="2025-09" db="UniProtKB">
        <authorList>
            <consortium name="Ensembl"/>
        </authorList>
    </citation>
    <scope>IDENTIFICATION</scope>
</reference>
<dbReference type="SMART" id="SM01289">
    <property type="entry name" value="PYRIN"/>
    <property type="match status" value="1"/>
</dbReference>
<feature type="compositionally biased region" description="Polar residues" evidence="1">
    <location>
        <begin position="84"/>
        <end position="94"/>
    </location>
</feature>
<reference evidence="3" key="2">
    <citation type="submission" date="2025-08" db="UniProtKB">
        <authorList>
            <consortium name="Ensembl"/>
        </authorList>
    </citation>
    <scope>IDENTIFICATION</scope>
</reference>
<feature type="region of interest" description="Disordered" evidence="1">
    <location>
        <begin position="83"/>
        <end position="108"/>
    </location>
</feature>
<dbReference type="Gene3D" id="1.10.533.10">
    <property type="entry name" value="Death Domain, Fas"/>
    <property type="match status" value="1"/>
</dbReference>
<dbReference type="GeneTree" id="ENSGT00980000198678"/>
<dbReference type="PROSITE" id="PS50824">
    <property type="entry name" value="DAPIN"/>
    <property type="match status" value="1"/>
</dbReference>